<protein>
    <submittedName>
        <fullName evidence="2">Uncharacterized protein</fullName>
    </submittedName>
</protein>
<gene>
    <name evidence="2" type="ORF">SAMN05660642_04852</name>
</gene>
<evidence type="ECO:0000313" key="2">
    <source>
        <dbReference type="EMBL" id="SDN44294.1"/>
    </source>
</evidence>
<dbReference type="EMBL" id="FNHE01000021">
    <property type="protein sequence ID" value="SDN44294.1"/>
    <property type="molecule type" value="Genomic_DNA"/>
</dbReference>
<keyword evidence="1" id="KW-0472">Membrane</keyword>
<dbReference type="Proteomes" id="UP000198680">
    <property type="component" value="Unassembled WGS sequence"/>
</dbReference>
<keyword evidence="3" id="KW-1185">Reference proteome</keyword>
<dbReference type="AlphaFoldDB" id="A0A1H0BF57"/>
<name>A0A1H0BF57_9ACTN</name>
<organism evidence="2 3">
    <name type="scientific">Geodermatophilus siccatus</name>
    <dbReference type="NCBI Taxonomy" id="1137991"/>
    <lineage>
        <taxon>Bacteria</taxon>
        <taxon>Bacillati</taxon>
        <taxon>Actinomycetota</taxon>
        <taxon>Actinomycetes</taxon>
        <taxon>Geodermatophilales</taxon>
        <taxon>Geodermatophilaceae</taxon>
        <taxon>Geodermatophilus</taxon>
    </lineage>
</organism>
<dbReference type="RefSeq" id="WP_091224327.1">
    <property type="nucleotide sequence ID" value="NZ_FNHE01000021.1"/>
</dbReference>
<accession>A0A1H0BF57</accession>
<evidence type="ECO:0000256" key="1">
    <source>
        <dbReference type="SAM" id="Phobius"/>
    </source>
</evidence>
<sequence>MFRWLSALVVAVVLSGFAVLLLTGQYLNEGPVLVRLTRTHGVHVGDLFVVLGWAVALLAVGGLLWSAGRRDG</sequence>
<evidence type="ECO:0000313" key="3">
    <source>
        <dbReference type="Proteomes" id="UP000198680"/>
    </source>
</evidence>
<proteinExistence type="predicted"/>
<feature type="transmembrane region" description="Helical" evidence="1">
    <location>
        <begin position="47"/>
        <end position="67"/>
    </location>
</feature>
<keyword evidence="1" id="KW-1133">Transmembrane helix</keyword>
<keyword evidence="1" id="KW-0812">Transmembrane</keyword>
<reference evidence="3" key="1">
    <citation type="submission" date="2016-10" db="EMBL/GenBank/DDBJ databases">
        <authorList>
            <person name="Varghese N."/>
            <person name="Submissions S."/>
        </authorList>
    </citation>
    <scope>NUCLEOTIDE SEQUENCE [LARGE SCALE GENOMIC DNA]</scope>
    <source>
        <strain evidence="3">DSM 45419</strain>
    </source>
</reference>
<feature type="transmembrane region" description="Helical" evidence="1">
    <location>
        <begin position="7"/>
        <end position="27"/>
    </location>
</feature>